<keyword evidence="3" id="KW-1003">Cell membrane</keyword>
<feature type="transmembrane region" description="Helical" evidence="7">
    <location>
        <begin position="138"/>
        <end position="161"/>
    </location>
</feature>
<dbReference type="Proteomes" id="UP000245845">
    <property type="component" value="Unassembled WGS sequence"/>
</dbReference>
<keyword evidence="2 7" id="KW-0813">Transport</keyword>
<keyword evidence="5 7" id="KW-1133">Transmembrane helix</keyword>
<feature type="transmembrane region" description="Helical" evidence="7">
    <location>
        <begin position="182"/>
        <end position="207"/>
    </location>
</feature>
<dbReference type="PROSITE" id="PS50928">
    <property type="entry name" value="ABC_TM1"/>
    <property type="match status" value="1"/>
</dbReference>
<comment type="caution">
    <text evidence="9">The sequence shown here is derived from an EMBL/GenBank/DDBJ whole genome shotgun (WGS) entry which is preliminary data.</text>
</comment>
<protein>
    <submittedName>
        <fullName evidence="9">Carbohydrate ABC transporter membrane protein 2 (CUT1 family)</fullName>
    </submittedName>
</protein>
<name>A0A2Y9BAZ4_9FIRM</name>
<dbReference type="RefSeq" id="WP_242995978.1">
    <property type="nucleotide sequence ID" value="NZ_BAAACK010000004.1"/>
</dbReference>
<comment type="subcellular location">
    <subcellularLocation>
        <location evidence="1 7">Cell membrane</location>
        <topology evidence="1 7">Multi-pass membrane protein</topology>
    </subcellularLocation>
</comment>
<dbReference type="CDD" id="cd06261">
    <property type="entry name" value="TM_PBP2"/>
    <property type="match status" value="1"/>
</dbReference>
<feature type="transmembrane region" description="Helical" evidence="7">
    <location>
        <begin position="12"/>
        <end position="37"/>
    </location>
</feature>
<evidence type="ECO:0000256" key="3">
    <source>
        <dbReference type="ARBA" id="ARBA00022475"/>
    </source>
</evidence>
<reference evidence="9 10" key="1">
    <citation type="submission" date="2018-05" db="EMBL/GenBank/DDBJ databases">
        <title>The Hungate 1000. A catalogue of reference genomes from the rumen microbiome.</title>
        <authorList>
            <person name="Kelly W."/>
        </authorList>
    </citation>
    <scope>NUCLEOTIDE SEQUENCE [LARGE SCALE GENOMIC DNA]</scope>
    <source>
        <strain evidence="9 10">NLAE-zl-C242</strain>
    </source>
</reference>
<evidence type="ECO:0000313" key="9">
    <source>
        <dbReference type="EMBL" id="PWJ30908.1"/>
    </source>
</evidence>
<proteinExistence type="inferred from homology"/>
<dbReference type="GO" id="GO:0005886">
    <property type="term" value="C:plasma membrane"/>
    <property type="evidence" value="ECO:0007669"/>
    <property type="project" value="UniProtKB-SubCell"/>
</dbReference>
<keyword evidence="6 7" id="KW-0472">Membrane</keyword>
<organism evidence="9 10">
    <name type="scientific">Faecalicatena orotica</name>
    <dbReference type="NCBI Taxonomy" id="1544"/>
    <lineage>
        <taxon>Bacteria</taxon>
        <taxon>Bacillati</taxon>
        <taxon>Bacillota</taxon>
        <taxon>Clostridia</taxon>
        <taxon>Lachnospirales</taxon>
        <taxon>Lachnospiraceae</taxon>
        <taxon>Faecalicatena</taxon>
    </lineage>
</organism>
<evidence type="ECO:0000313" key="10">
    <source>
        <dbReference type="Proteomes" id="UP000245845"/>
    </source>
</evidence>
<evidence type="ECO:0000256" key="4">
    <source>
        <dbReference type="ARBA" id="ARBA00022692"/>
    </source>
</evidence>
<feature type="transmembrane region" description="Helical" evidence="7">
    <location>
        <begin position="241"/>
        <end position="261"/>
    </location>
</feature>
<accession>A0A2Y9BAZ4</accession>
<comment type="similarity">
    <text evidence="7">Belongs to the binding-protein-dependent transport system permease family.</text>
</comment>
<dbReference type="Gene3D" id="1.10.3720.10">
    <property type="entry name" value="MetI-like"/>
    <property type="match status" value="1"/>
</dbReference>
<keyword evidence="4 7" id="KW-0812">Transmembrane</keyword>
<dbReference type="EMBL" id="QGDL01000003">
    <property type="protein sequence ID" value="PWJ30908.1"/>
    <property type="molecule type" value="Genomic_DNA"/>
</dbReference>
<dbReference type="InterPro" id="IPR035906">
    <property type="entry name" value="MetI-like_sf"/>
</dbReference>
<dbReference type="InterPro" id="IPR000515">
    <property type="entry name" value="MetI-like"/>
</dbReference>
<evidence type="ECO:0000256" key="5">
    <source>
        <dbReference type="ARBA" id="ARBA00022989"/>
    </source>
</evidence>
<evidence type="ECO:0000256" key="6">
    <source>
        <dbReference type="ARBA" id="ARBA00023136"/>
    </source>
</evidence>
<evidence type="ECO:0000256" key="2">
    <source>
        <dbReference type="ARBA" id="ARBA00022448"/>
    </source>
</evidence>
<dbReference type="GO" id="GO:0055085">
    <property type="term" value="P:transmembrane transport"/>
    <property type="evidence" value="ECO:0007669"/>
    <property type="project" value="InterPro"/>
</dbReference>
<dbReference type="Pfam" id="PF00528">
    <property type="entry name" value="BPD_transp_1"/>
    <property type="match status" value="1"/>
</dbReference>
<keyword evidence="10" id="KW-1185">Reference proteome</keyword>
<evidence type="ECO:0000256" key="7">
    <source>
        <dbReference type="RuleBase" id="RU363032"/>
    </source>
</evidence>
<dbReference type="PANTHER" id="PTHR43744:SF8">
    <property type="entry name" value="SN-GLYCEROL-3-PHOSPHATE TRANSPORT SYSTEM PERMEASE PROTEIN UGPE"/>
    <property type="match status" value="1"/>
</dbReference>
<dbReference type="AlphaFoldDB" id="A0A2Y9BAZ4"/>
<evidence type="ECO:0000259" key="8">
    <source>
        <dbReference type="PROSITE" id="PS50928"/>
    </source>
</evidence>
<dbReference type="PANTHER" id="PTHR43744">
    <property type="entry name" value="ABC TRANSPORTER PERMEASE PROTEIN MG189-RELATED-RELATED"/>
    <property type="match status" value="1"/>
</dbReference>
<feature type="domain" description="ABC transmembrane type-1" evidence="8">
    <location>
        <begin position="72"/>
        <end position="262"/>
    </location>
</feature>
<gene>
    <name evidence="9" type="ORF">A8806_103316</name>
</gene>
<feature type="transmembrane region" description="Helical" evidence="7">
    <location>
        <begin position="107"/>
        <end position="126"/>
    </location>
</feature>
<evidence type="ECO:0000256" key="1">
    <source>
        <dbReference type="ARBA" id="ARBA00004651"/>
    </source>
</evidence>
<dbReference type="SUPFAM" id="SSF161098">
    <property type="entry name" value="MetI-like"/>
    <property type="match status" value="1"/>
</dbReference>
<sequence length="277" mass="31424">MSTRHKERLMRVVLQVVMILVSLLILIPLLIMLLGAFKNSAEVTAFDLALPQKWLFENFKAVFEQGKLLLAFKNSIFITVISTGITILVSSLASFILARRSSRFSRFLYYFFFIGTIIPMQIMPTIRLFTVLDIYGGYLNVIILYTAINIPFSCFLYTGFIKGIPRILDESAFIEGASTLQTYFHIILPLLKSCNITVLILLFTGIWNEINIPLYFLNDPSKRTLPLSVYQFFGMYGGSNWNLVFADLTLAALPVILMFLFMQKQFISGLTEGAVKG</sequence>
<feature type="transmembrane region" description="Helical" evidence="7">
    <location>
        <begin position="76"/>
        <end position="98"/>
    </location>
</feature>